<organism evidence="2">
    <name type="scientific">Klebsiella pneumoniae</name>
    <dbReference type="NCBI Taxonomy" id="573"/>
    <lineage>
        <taxon>Bacteria</taxon>
        <taxon>Pseudomonadati</taxon>
        <taxon>Pseudomonadota</taxon>
        <taxon>Gammaproteobacteria</taxon>
        <taxon>Enterobacterales</taxon>
        <taxon>Enterobacteriaceae</taxon>
        <taxon>Klebsiella/Raoultella group</taxon>
        <taxon>Klebsiella</taxon>
        <taxon>Klebsiella pneumoniae complex</taxon>
    </lineage>
</organism>
<accession>A0A220SWI1</accession>
<keyword evidence="1" id="KW-1133">Transmembrane helix</keyword>
<geneLocation type="plasmid" evidence="2">
    <name>pKP64216a</name>
</geneLocation>
<keyword evidence="2" id="KW-0614">Plasmid</keyword>
<sequence>MTGRDGTMERQQEIEERSRDLIIKADEKERQELKRFDLPYGIFLILLFFWLAGYFFVQYEDFRDMQPATPEQLQSIIHDAPCAGEAFRMALQTNTVTSSATLTFGDAKKMASECKDKEEIKAVREKQLNALNDMSK</sequence>
<keyword evidence="1" id="KW-0812">Transmembrane</keyword>
<proteinExistence type="predicted"/>
<evidence type="ECO:0000313" key="2">
    <source>
        <dbReference type="EMBL" id="ASK38085.1"/>
    </source>
</evidence>
<dbReference type="EMBL" id="MF135602">
    <property type="protein sequence ID" value="ASK38085.1"/>
    <property type="molecule type" value="Genomic_DNA"/>
</dbReference>
<evidence type="ECO:0008006" key="3">
    <source>
        <dbReference type="Google" id="ProtNLM"/>
    </source>
</evidence>
<reference evidence="2" key="1">
    <citation type="submission" date="2017-05" db="EMBL/GenBank/DDBJ databases">
        <authorList>
            <person name="Song R."/>
            <person name="Chenine A.L."/>
            <person name="Ruprecht R.M."/>
        </authorList>
    </citation>
    <scope>NUCLEOTIDE SEQUENCE</scope>
    <source>
        <strain evidence="2">A64216</strain>
        <plasmid evidence="2">pKP64216a</plasmid>
    </source>
</reference>
<gene>
    <name evidence="2" type="ORF">KP64216a_00205</name>
</gene>
<keyword evidence="1" id="KW-0472">Membrane</keyword>
<protein>
    <recommendedName>
        <fullName evidence="3">YfiC</fullName>
    </recommendedName>
</protein>
<name>A0A220SWI1_KLEPN</name>
<feature type="transmembrane region" description="Helical" evidence="1">
    <location>
        <begin position="38"/>
        <end position="57"/>
    </location>
</feature>
<dbReference type="AlphaFoldDB" id="A0A220SWI1"/>
<evidence type="ECO:0000256" key="1">
    <source>
        <dbReference type="SAM" id="Phobius"/>
    </source>
</evidence>